<reference evidence="2" key="6">
    <citation type="journal article" date="2020" name="MicrobiologyOpen">
        <title>Tetrachloroethene respiration in Sulfurospirillum species is regulated by a two-component system as unraveled by comparative genomics, transcriptomics, and regulator binding studies.</title>
        <authorList>
            <person name="Esken J."/>
            <person name="Goris T."/>
            <person name="Gadkari J."/>
            <person name="Bischler T."/>
            <person name="Forstner K.U."/>
            <person name="Sharma C.M."/>
            <person name="Diekert G."/>
            <person name="Schubert T."/>
        </authorList>
    </citation>
    <scope>NUCLEOTIDE SEQUENCE</scope>
    <source>
        <strain evidence="2">JPD-1</strain>
    </source>
</reference>
<evidence type="ECO:0000313" key="1">
    <source>
        <dbReference type="EMBL" id="ARU48045.1"/>
    </source>
</evidence>
<dbReference type="AlphaFoldDB" id="A0A1Y0HL30"/>
<reference evidence="3 6" key="1">
    <citation type="journal article" date="2017" name="Environ. Sci. Technol.">
        <title>Organohalide Respiration with Chlorinated Ethenes under Low pH Conditions.</title>
        <authorList>
            <person name="Yang Y."/>
            <person name="Capiro N.L."/>
            <person name="Marcet T.F."/>
            <person name="Yan J."/>
            <person name="Pennell K.D."/>
            <person name="Loffler F.E."/>
        </authorList>
    </citation>
    <scope>NUCLEOTIDE SEQUENCE [LARGE SCALE GENOMIC DNA]</scope>
    <source>
        <strain evidence="3 6">ACSDCE</strain>
    </source>
</reference>
<accession>A0A290HT43</accession>
<name>A0A1Y0HL30_9BACT</name>
<dbReference type="Proteomes" id="UP000502831">
    <property type="component" value="Chromosome"/>
</dbReference>
<dbReference type="EMBL" id="CP039734">
    <property type="protein sequence ID" value="QIR76781.1"/>
    <property type="molecule type" value="Genomic_DNA"/>
</dbReference>
<protein>
    <submittedName>
        <fullName evidence="1">Uncharacterized protein</fullName>
    </submittedName>
</protein>
<reference evidence="1" key="5">
    <citation type="journal article" date="2018" name="FEMS Microbiol. Ecol.">
        <title>Coexistence of two distinct Sulfurospirillum populations respiring tetrachloroethene-genomic and kinetic considerations. .</title>
        <authorList>
            <person name="Buttet G.F."/>
            <person name="Murray A.M."/>
            <person name="Goris T."/>
            <person name="Burion M."/>
            <person name="Jin B."/>
            <person name="Rolle M."/>
            <person name="Holliger C."/>
            <person name="Maillard J."/>
        </authorList>
    </citation>
    <scope>NUCLEOTIDE SEQUENCE</scope>
    <source>
        <strain evidence="1">SL2-1</strain>
    </source>
</reference>
<dbReference type="Proteomes" id="UP000217349">
    <property type="component" value="Chromosome"/>
</dbReference>
<evidence type="ECO:0000313" key="6">
    <source>
        <dbReference type="Proteomes" id="UP000502831"/>
    </source>
</evidence>
<accession>A0A6G9VUV8</accession>
<evidence type="ECO:0000313" key="3">
    <source>
        <dbReference type="EMBL" id="QIR76781.1"/>
    </source>
</evidence>
<reference evidence="5" key="3">
    <citation type="submission" date="2017-09" db="EMBL/GenBank/DDBJ databases">
        <title>The complete genome of Sulfurospirillum sp. JPD-1.</title>
        <authorList>
            <person name="Goris T."/>
        </authorList>
    </citation>
    <scope>NUCLEOTIDE SEQUENCE [LARGE SCALE GENOMIC DNA]</scope>
    <source>
        <strain evidence="5">JPD-1</strain>
    </source>
</reference>
<organism evidence="1 4">
    <name type="scientific">Sulfurospirillum diekertiae</name>
    <dbReference type="NCBI Taxonomy" id="1854492"/>
    <lineage>
        <taxon>Bacteria</taxon>
        <taxon>Pseudomonadati</taxon>
        <taxon>Campylobacterota</taxon>
        <taxon>Epsilonproteobacteria</taxon>
        <taxon>Campylobacterales</taxon>
        <taxon>Sulfurospirillaceae</taxon>
        <taxon>Sulfurospirillum</taxon>
    </lineage>
</organism>
<dbReference type="EMBL" id="CP023275">
    <property type="protein sequence ID" value="ATB68996.1"/>
    <property type="molecule type" value="Genomic_DNA"/>
</dbReference>
<sequence length="128" mass="14922">MEKTLFLDQYPIHSLTLKKEGFRYQHMSQIVDYFKEKINADPVAHFIAIFDHYAHTKALGGEMMEGLKDVQNVIFCFGKTIQNTKIVAVRPRSIGICEFEDRFVIEFMEAPKEEIHTIMQLWIKALVA</sequence>
<dbReference type="Proteomes" id="UP000196005">
    <property type="component" value="Chromosome"/>
</dbReference>
<dbReference type="KEGG" id="suls:Sdiek1_0878"/>
<accession>A0A1Y0HL30</accession>
<keyword evidence="4" id="KW-1185">Reference proteome</keyword>
<reference evidence="3" key="7">
    <citation type="submission" date="2020-08" db="EMBL/GenBank/DDBJ databases">
        <authorList>
            <person name="Yang Y."/>
            <person name="Huo L."/>
            <person name="Yan J."/>
        </authorList>
    </citation>
    <scope>NUCLEOTIDE SEQUENCE</scope>
    <source>
        <strain evidence="3">ACSDCE</strain>
    </source>
</reference>
<dbReference type="RefSeq" id="WP_087438058.1">
    <property type="nucleotide sequence ID" value="NZ_CP021416.1"/>
</dbReference>
<dbReference type="InterPro" id="IPR049204">
    <property type="entry name" value="DUF6858"/>
</dbReference>
<gene>
    <name evidence="3" type="ORF">FA584_11460</name>
    <name evidence="1" type="ORF">Sdiek1_0878</name>
    <name evidence="2" type="ORF">SJPD1_0883</name>
</gene>
<reference evidence="4" key="2">
    <citation type="submission" date="2017-05" db="EMBL/GenBank/DDBJ databases">
        <title>Dechlorination kinetics govern the competition between two new strains of the genus Sulfurospirillum.</title>
        <authorList>
            <person name="Buttet G.F."/>
            <person name="Murray A.M."/>
            <person name="Goris T."/>
            <person name="Burion M."/>
            <person name="Lin B."/>
            <person name="Rolle M."/>
            <person name="Maillard J."/>
        </authorList>
    </citation>
    <scope>NUCLEOTIDE SEQUENCE [LARGE SCALE GENOMIC DNA]</scope>
    <source>
        <strain evidence="4">SL2-1</strain>
    </source>
</reference>
<dbReference type="EMBL" id="CP021416">
    <property type="protein sequence ID" value="ARU48045.1"/>
    <property type="molecule type" value="Genomic_DNA"/>
</dbReference>
<evidence type="ECO:0000313" key="2">
    <source>
        <dbReference type="EMBL" id="ATB68996.1"/>
    </source>
</evidence>
<reference evidence="2" key="4">
    <citation type="submission" date="2017-09" db="EMBL/GenBank/DDBJ databases">
        <authorList>
            <person name="Goris T."/>
        </authorList>
    </citation>
    <scope>NUCLEOTIDE SEQUENCE</scope>
    <source>
        <strain evidence="2">JPD-1</strain>
    </source>
</reference>
<evidence type="ECO:0000313" key="5">
    <source>
        <dbReference type="Proteomes" id="UP000217349"/>
    </source>
</evidence>
<dbReference type="OrthoDB" id="597829at2"/>
<dbReference type="Pfam" id="PF21651">
    <property type="entry name" value="DUF6858"/>
    <property type="match status" value="1"/>
</dbReference>
<proteinExistence type="predicted"/>
<evidence type="ECO:0000313" key="4">
    <source>
        <dbReference type="Proteomes" id="UP000196005"/>
    </source>
</evidence>
<dbReference type="KEGG" id="sulj:SJPD1_0883"/>